<sequence>MRTSGASVGRTIADCSTLEQEINSRNFLVRCRFEARIDAHHEMPGSHDGERHDDEICGRWRDQPRGAAGTPPAAEHRRARGLGRSRADCEWCTAPWDTAA</sequence>
<name>F5XPT4_MICPN</name>
<feature type="region of interest" description="Disordered" evidence="1">
    <location>
        <begin position="42"/>
        <end position="86"/>
    </location>
</feature>
<reference evidence="2 3" key="1">
    <citation type="submission" date="2011-05" db="EMBL/GenBank/DDBJ databases">
        <title>Whole genome sequence of Microlunatus phosphovorus NM-1.</title>
        <authorList>
            <person name="Hosoyama A."/>
            <person name="Sasaki K."/>
            <person name="Harada T."/>
            <person name="Igarashi R."/>
            <person name="Kawakoshi A."/>
            <person name="Sasagawa M."/>
            <person name="Fukada J."/>
            <person name="Nakamura S."/>
            <person name="Katano Y."/>
            <person name="Hanada S."/>
            <person name="Kamagata Y."/>
            <person name="Nakamura N."/>
            <person name="Yamazaki S."/>
            <person name="Fujita N."/>
        </authorList>
    </citation>
    <scope>NUCLEOTIDE SEQUENCE [LARGE SCALE GENOMIC DNA]</scope>
    <source>
        <strain evidence="3">ATCC 700054 / DSM 10555 / JCM 9379 / NBRC 101784 / NCIMB 13414 / VKM Ac-1990 / NM-1</strain>
    </source>
</reference>
<keyword evidence="3" id="KW-1185">Reference proteome</keyword>
<organism evidence="2 3">
    <name type="scientific">Microlunatus phosphovorus (strain ATCC 700054 / DSM 10555 / JCM 9379 / NBRC 101784 / NCIMB 13414 / VKM Ac-1990 / NM-1)</name>
    <dbReference type="NCBI Taxonomy" id="1032480"/>
    <lineage>
        <taxon>Bacteria</taxon>
        <taxon>Bacillati</taxon>
        <taxon>Actinomycetota</taxon>
        <taxon>Actinomycetes</taxon>
        <taxon>Propionibacteriales</taxon>
        <taxon>Propionibacteriaceae</taxon>
        <taxon>Microlunatus</taxon>
    </lineage>
</organism>
<evidence type="ECO:0000256" key="1">
    <source>
        <dbReference type="SAM" id="MobiDB-lite"/>
    </source>
</evidence>
<gene>
    <name evidence="2" type="ordered locus">MLP_13780</name>
</gene>
<dbReference type="EMBL" id="AP012204">
    <property type="protein sequence ID" value="BAK34392.1"/>
    <property type="molecule type" value="Genomic_DNA"/>
</dbReference>
<dbReference type="HOGENOM" id="CLU_2302657_0_0_11"/>
<feature type="compositionally biased region" description="Basic and acidic residues" evidence="1">
    <location>
        <begin position="42"/>
        <end position="64"/>
    </location>
</feature>
<evidence type="ECO:0000313" key="2">
    <source>
        <dbReference type="EMBL" id="BAK34392.1"/>
    </source>
</evidence>
<dbReference type="Proteomes" id="UP000007947">
    <property type="component" value="Chromosome"/>
</dbReference>
<protein>
    <submittedName>
        <fullName evidence="2">Uncharacterized protein</fullName>
    </submittedName>
</protein>
<evidence type="ECO:0000313" key="3">
    <source>
        <dbReference type="Proteomes" id="UP000007947"/>
    </source>
</evidence>
<accession>F5XPT4</accession>
<proteinExistence type="predicted"/>
<dbReference type="AlphaFoldDB" id="F5XPT4"/>
<dbReference type="KEGG" id="mph:MLP_13780"/>